<keyword evidence="8 9" id="KW-0788">Thiol protease</keyword>
<evidence type="ECO:0000256" key="10">
    <source>
        <dbReference type="PROSITE-ProRule" id="PRU10077"/>
    </source>
</evidence>
<evidence type="ECO:0000256" key="6">
    <source>
        <dbReference type="ARBA" id="ARBA00022670"/>
    </source>
</evidence>
<evidence type="ECO:0000256" key="1">
    <source>
        <dbReference type="ARBA" id="ARBA00001770"/>
    </source>
</evidence>
<comment type="subcellular location">
    <subcellularLocation>
        <location evidence="3 9">Cytoplasm</location>
    </subcellularLocation>
</comment>
<evidence type="ECO:0000313" key="12">
    <source>
        <dbReference type="Proteomes" id="UP000225379"/>
    </source>
</evidence>
<dbReference type="FunFam" id="3.40.630.20:FF:000001">
    <property type="entry name" value="Pyrrolidone-carboxylate peptidase"/>
    <property type="match status" value="1"/>
</dbReference>
<gene>
    <name evidence="9 11" type="primary">pcp</name>
    <name evidence="11" type="ORF">CRT60_09330</name>
</gene>
<evidence type="ECO:0000256" key="7">
    <source>
        <dbReference type="ARBA" id="ARBA00022801"/>
    </source>
</evidence>
<proteinExistence type="inferred from homology"/>
<dbReference type="Proteomes" id="UP000225379">
    <property type="component" value="Unassembled WGS sequence"/>
</dbReference>
<dbReference type="PRINTS" id="PR00706">
    <property type="entry name" value="PYROGLUPTASE"/>
</dbReference>
<dbReference type="EMBL" id="PDKW01000039">
    <property type="protein sequence ID" value="PGH58304.1"/>
    <property type="molecule type" value="Genomic_DNA"/>
</dbReference>
<dbReference type="PROSITE" id="PS01334">
    <property type="entry name" value="PYRASE_CYS"/>
    <property type="match status" value="1"/>
</dbReference>
<dbReference type="InterPro" id="IPR016125">
    <property type="entry name" value="Peptidase_C15-like"/>
</dbReference>
<feature type="active site" evidence="9">
    <location>
        <position position="80"/>
    </location>
</feature>
<dbReference type="PANTHER" id="PTHR23402">
    <property type="entry name" value="PROTEASE FAMILY C15 PYROGLUTAMYL-PEPTIDASE I-RELATED"/>
    <property type="match status" value="1"/>
</dbReference>
<comment type="caution">
    <text evidence="11">The sequence shown here is derived from an EMBL/GenBank/DDBJ whole genome shotgun (WGS) entry which is preliminary data.</text>
</comment>
<dbReference type="EC" id="3.4.19.3" evidence="9"/>
<sequence length="215" mass="22751">MPTVLLTGFEPFGGEPVNPSWEAVRQLDGWECRGHRVAARLMPCVFGTALDALERAVAETDPVALLAVGQAQSRAELSLERVAVNLDDARIPDNAGNRPVDAPVVADGPAAYFTSLPVKAMAAALRDAGIPAGLSHSAGSFVCNHLFYGACHLRAVRRPTLRVGFLHIPLAPEQAVRHPGMPSMAIDRVVAGLRIAVDTLLATGEDRHEAAGTLE</sequence>
<name>A0A2B8BAH0_9PROT</name>
<evidence type="ECO:0000256" key="3">
    <source>
        <dbReference type="ARBA" id="ARBA00004496"/>
    </source>
</evidence>
<dbReference type="RefSeq" id="WP_098736284.1">
    <property type="nucleotide sequence ID" value="NZ_PDKW01000039.1"/>
</dbReference>
<dbReference type="NCBIfam" id="TIGR00504">
    <property type="entry name" value="pyro_pdase"/>
    <property type="match status" value="1"/>
</dbReference>
<dbReference type="NCBIfam" id="NF009676">
    <property type="entry name" value="PRK13197.1"/>
    <property type="match status" value="1"/>
</dbReference>
<dbReference type="Pfam" id="PF01470">
    <property type="entry name" value="Peptidase_C15"/>
    <property type="match status" value="1"/>
</dbReference>
<feature type="active site" evidence="9">
    <location>
        <position position="167"/>
    </location>
</feature>
<evidence type="ECO:0000256" key="5">
    <source>
        <dbReference type="ARBA" id="ARBA00022490"/>
    </source>
</evidence>
<dbReference type="PIRSF" id="PIRSF015592">
    <property type="entry name" value="Prld-crbxl_pptds"/>
    <property type="match status" value="1"/>
</dbReference>
<evidence type="ECO:0000256" key="9">
    <source>
        <dbReference type="HAMAP-Rule" id="MF_00417"/>
    </source>
</evidence>
<protein>
    <recommendedName>
        <fullName evidence="9">Pyrrolidone-carboxylate peptidase</fullName>
        <ecNumber evidence="9">3.4.19.3</ecNumber>
    </recommendedName>
    <alternativeName>
        <fullName evidence="9">5-oxoprolyl-peptidase</fullName>
    </alternativeName>
    <alternativeName>
        <fullName evidence="9">Pyroglutamyl-peptidase I</fullName>
        <shortName evidence="9">PGP-I</shortName>
        <shortName evidence="9">Pyrase</shortName>
    </alternativeName>
</protein>
<dbReference type="InterPro" id="IPR000816">
    <property type="entry name" value="Peptidase_C15"/>
</dbReference>
<comment type="similarity">
    <text evidence="4 9">Belongs to the peptidase C15 family.</text>
</comment>
<keyword evidence="7 9" id="KW-0378">Hydrolase</keyword>
<keyword evidence="12" id="KW-1185">Reference proteome</keyword>
<keyword evidence="6 9" id="KW-0645">Protease</keyword>
<evidence type="ECO:0000256" key="2">
    <source>
        <dbReference type="ARBA" id="ARBA00002280"/>
    </source>
</evidence>
<dbReference type="AlphaFoldDB" id="A0A2B8BAH0"/>
<comment type="function">
    <text evidence="2 9">Removes 5-oxoproline from various penultimate amino acid residues except L-proline.</text>
</comment>
<comment type="subunit">
    <text evidence="9">Homotetramer.</text>
</comment>
<dbReference type="SUPFAM" id="SSF53182">
    <property type="entry name" value="Pyrrolidone carboxyl peptidase (pyroglutamate aminopeptidase)"/>
    <property type="match status" value="1"/>
</dbReference>
<dbReference type="InterPro" id="IPR029762">
    <property type="entry name" value="PGP-I_bact-type"/>
</dbReference>
<comment type="catalytic activity">
    <reaction evidence="1 9 10">
        <text>Release of an N-terminal pyroglutamyl group from a polypeptide, the second amino acid generally not being Pro.</text>
        <dbReference type="EC" id="3.4.19.3"/>
    </reaction>
</comment>
<dbReference type="GO" id="GO:0005829">
    <property type="term" value="C:cytosol"/>
    <property type="evidence" value="ECO:0007669"/>
    <property type="project" value="InterPro"/>
</dbReference>
<dbReference type="OrthoDB" id="9779738at2"/>
<dbReference type="GO" id="GO:0016920">
    <property type="term" value="F:pyroglutamyl-peptidase activity"/>
    <property type="evidence" value="ECO:0007669"/>
    <property type="project" value="UniProtKB-UniRule"/>
</dbReference>
<keyword evidence="5 9" id="KW-0963">Cytoplasm</keyword>
<dbReference type="CDD" id="cd00501">
    <property type="entry name" value="Peptidase_C15"/>
    <property type="match status" value="1"/>
</dbReference>
<evidence type="ECO:0000313" key="11">
    <source>
        <dbReference type="EMBL" id="PGH58304.1"/>
    </source>
</evidence>
<evidence type="ECO:0000256" key="4">
    <source>
        <dbReference type="ARBA" id="ARBA00006641"/>
    </source>
</evidence>
<feature type="active site" evidence="9 10">
    <location>
        <position position="143"/>
    </location>
</feature>
<evidence type="ECO:0000256" key="8">
    <source>
        <dbReference type="ARBA" id="ARBA00022807"/>
    </source>
</evidence>
<dbReference type="PANTHER" id="PTHR23402:SF1">
    <property type="entry name" value="PYROGLUTAMYL-PEPTIDASE I"/>
    <property type="match status" value="1"/>
</dbReference>
<dbReference type="HAMAP" id="MF_00417">
    <property type="entry name" value="Pyrrolid_peptidase"/>
    <property type="match status" value="1"/>
</dbReference>
<dbReference type="InterPro" id="IPR033694">
    <property type="entry name" value="PGPEP1_Cys_AS"/>
</dbReference>
<dbReference type="InterPro" id="IPR036440">
    <property type="entry name" value="Peptidase_C15-like_sf"/>
</dbReference>
<reference evidence="12" key="1">
    <citation type="submission" date="2017-10" db="EMBL/GenBank/DDBJ databases">
        <authorList>
            <person name="Kravchenko I.K."/>
            <person name="Grouzdev D.S."/>
        </authorList>
    </citation>
    <scope>NUCLEOTIDE SEQUENCE [LARGE SCALE GENOMIC DNA]</scope>
    <source>
        <strain evidence="12">B2</strain>
    </source>
</reference>
<accession>A0A2B8BAH0</accession>
<dbReference type="GO" id="GO:0006508">
    <property type="term" value="P:proteolysis"/>
    <property type="evidence" value="ECO:0007669"/>
    <property type="project" value="UniProtKB-KW"/>
</dbReference>
<organism evidence="11 12">
    <name type="scientific">Azospirillum palustre</name>
    <dbReference type="NCBI Taxonomy" id="2044885"/>
    <lineage>
        <taxon>Bacteria</taxon>
        <taxon>Pseudomonadati</taxon>
        <taxon>Pseudomonadota</taxon>
        <taxon>Alphaproteobacteria</taxon>
        <taxon>Rhodospirillales</taxon>
        <taxon>Azospirillaceae</taxon>
        <taxon>Azospirillum</taxon>
    </lineage>
</organism>
<dbReference type="Gene3D" id="3.40.630.20">
    <property type="entry name" value="Peptidase C15, pyroglutamyl peptidase I-like"/>
    <property type="match status" value="1"/>
</dbReference>